<reference evidence="3" key="1">
    <citation type="thesis" date="2020" institute="ProQuest LLC" country="789 East Eisenhower Parkway, Ann Arbor, MI, USA">
        <title>Comparative Genomics and Chromosome Evolution.</title>
        <authorList>
            <person name="Mudd A.B."/>
        </authorList>
    </citation>
    <scope>NUCLEOTIDE SEQUENCE</scope>
    <source>
        <strain evidence="3">Female2</strain>
        <tissue evidence="3">Blood</tissue>
    </source>
</reference>
<evidence type="ECO:0000313" key="4">
    <source>
        <dbReference type="Proteomes" id="UP000812440"/>
    </source>
</evidence>
<dbReference type="AlphaFoldDB" id="A0A8T2IT40"/>
<evidence type="ECO:0000313" key="3">
    <source>
        <dbReference type="EMBL" id="KAG8434260.1"/>
    </source>
</evidence>
<dbReference type="EMBL" id="JAACNH010000008">
    <property type="protein sequence ID" value="KAG8434260.1"/>
    <property type="molecule type" value="Genomic_DNA"/>
</dbReference>
<name>A0A8T2IT40_9PIPI</name>
<keyword evidence="4" id="KW-1185">Reference proteome</keyword>
<evidence type="ECO:0008006" key="5">
    <source>
        <dbReference type="Google" id="ProtNLM"/>
    </source>
</evidence>
<proteinExistence type="predicted"/>
<evidence type="ECO:0000256" key="2">
    <source>
        <dbReference type="SAM" id="MobiDB-lite"/>
    </source>
</evidence>
<dbReference type="Proteomes" id="UP000812440">
    <property type="component" value="Chromosome 7"/>
</dbReference>
<feature type="non-terminal residue" evidence="3">
    <location>
        <position position="1"/>
    </location>
</feature>
<feature type="region of interest" description="Disordered" evidence="2">
    <location>
        <begin position="162"/>
        <end position="183"/>
    </location>
</feature>
<sequence length="435" mass="50558">AKLPWIHSPRDPPKYRKPLEVTSLDVHANGSPVTQTYLTSVELKTPWYIEMLHEKENNLIKLGEEINRLSGYEEECKRKDEIISILKGEVQQLQEVSCNKEPTQDTVGKDNQCSLGENFHSGPHQVCFSDIKQPARQLAQSDIECLDESHAIKQIFEENRENEDLLEDSSENHLERNNDNQVHSATMVYSSETDRQDLINKLEAEFEALKKDYEMAKGTTLSQQRVISYQECQLRKALDEKEILQREAKEKNIQLQAMSMKFSSLREDRKHEEIMAAMEKENYNLKELVTELKTELTKRNDLITSLKQEILRLQKGSTEYQIQLQKSEREKDEFKRKAEDLLSSNQQIKVSLECLQSRFDRFRSKMIQATYSAPGIKCPQVEITDGEILEGMQRIIAERSDYHQQLKQKGVKVPSLYINENTAPKQTTHNTKRKV</sequence>
<keyword evidence="1" id="KW-0175">Coiled coil</keyword>
<accession>A0A8T2IT40</accession>
<dbReference type="InterPro" id="IPR052642">
    <property type="entry name" value="CC-FHA_domain"/>
</dbReference>
<dbReference type="PANTHER" id="PTHR18853">
    <property type="entry name" value="FORKHEAD-ASSOCIATED DOMAIN-CONTAINING PROTEIN 1-RELATED"/>
    <property type="match status" value="1"/>
</dbReference>
<protein>
    <recommendedName>
        <fullName evidence="5">Coiled-coil domain containing 27</fullName>
    </recommendedName>
</protein>
<feature type="coiled-coil region" evidence="1">
    <location>
        <begin position="199"/>
        <end position="344"/>
    </location>
</feature>
<gene>
    <name evidence="3" type="ORF">GDO86_012583</name>
</gene>
<comment type="caution">
    <text evidence="3">The sequence shown here is derived from an EMBL/GenBank/DDBJ whole genome shotgun (WGS) entry which is preliminary data.</text>
</comment>
<evidence type="ECO:0000256" key="1">
    <source>
        <dbReference type="SAM" id="Coils"/>
    </source>
</evidence>
<dbReference type="OrthoDB" id="9949340at2759"/>
<dbReference type="PANTHER" id="PTHR18853:SF9">
    <property type="entry name" value="COILED-COIL DOMAIN-CONTAINING PROTEIN 27"/>
    <property type="match status" value="1"/>
</dbReference>
<organism evidence="3 4">
    <name type="scientific">Hymenochirus boettgeri</name>
    <name type="common">Congo dwarf clawed frog</name>
    <dbReference type="NCBI Taxonomy" id="247094"/>
    <lineage>
        <taxon>Eukaryota</taxon>
        <taxon>Metazoa</taxon>
        <taxon>Chordata</taxon>
        <taxon>Craniata</taxon>
        <taxon>Vertebrata</taxon>
        <taxon>Euteleostomi</taxon>
        <taxon>Amphibia</taxon>
        <taxon>Batrachia</taxon>
        <taxon>Anura</taxon>
        <taxon>Pipoidea</taxon>
        <taxon>Pipidae</taxon>
        <taxon>Pipinae</taxon>
        <taxon>Hymenochirus</taxon>
    </lineage>
</organism>